<feature type="domain" description="Trichohyalin-plectin-homology" evidence="9">
    <location>
        <begin position="149"/>
        <end position="495"/>
    </location>
</feature>
<feature type="compositionally biased region" description="Basic and acidic residues" evidence="8">
    <location>
        <begin position="89"/>
        <end position="127"/>
    </location>
</feature>
<feature type="compositionally biased region" description="Polar residues" evidence="8">
    <location>
        <begin position="27"/>
        <end position="39"/>
    </location>
</feature>
<evidence type="ECO:0000256" key="4">
    <source>
        <dbReference type="ARBA" id="ARBA00023069"/>
    </source>
</evidence>
<dbReference type="OrthoDB" id="1902038at2759"/>
<keyword evidence="5" id="KW-0966">Cell projection</keyword>
<dbReference type="InterPro" id="IPR043597">
    <property type="entry name" value="TPH_dom"/>
</dbReference>
<sequence length="509" mass="59093">MPRPLPNLRSTYRSKPSSVDESLFGTKKSSSASTNSFQRKTAKPSTASSAAKSTKSSAGSDYLVLSSNDIDRMRKPASVLTPHEVSAIKAERQAEKELELMKSKQMRERMSTMEARRGGASKGKEPSETEVIAAAKSQSTLNRAELLREEALDEVKNMNQMMLYSKCVTIRDAQLEEKKHILAEAQEEERRMDLMMEIERMKALDVYEEREKQRAEDRMKGAAVLRKQIEDRAKERAREEELLDLDRKQMLSEIQRVKDEAAAEAQRKRDMGKKLLAEVSKANAAQIERKKLIIQAERDEEERIAQYIADRDARELAEQMERDRVAHEKEMETVRMRAQQEKQADTQAEMDELRAMRVQEAHERAYREKERAAVARNRAINEDLARAREHQKMLKMKQLSDQARQDQSEFFRVVDVQMAKEEEEAQQSARLAALRKQHKEELQAQINFNEERRLHERREFLEEGDSLRKNMMDEQARLESIKQRKLDELSRTGVPTKYLAELARKKINA</sequence>
<dbReference type="InterPro" id="IPR033253">
    <property type="entry name" value="CFAP45"/>
</dbReference>
<feature type="compositionally biased region" description="Low complexity" evidence="8">
    <location>
        <begin position="43"/>
        <end position="58"/>
    </location>
</feature>
<feature type="compositionally biased region" description="Basic and acidic residues" evidence="8">
    <location>
        <begin position="324"/>
        <end position="344"/>
    </location>
</feature>
<accession>C1MHH4</accession>
<dbReference type="eggNOG" id="ENOG502QPRZ">
    <property type="taxonomic scope" value="Eukaryota"/>
</dbReference>
<dbReference type="PANTHER" id="PTHR15504">
    <property type="entry name" value="NASOPHARYNGEAL EPITHELIUM SPECIFIC PROTEIN 1"/>
    <property type="match status" value="1"/>
</dbReference>
<name>C1MHH4_MICPC</name>
<evidence type="ECO:0000256" key="3">
    <source>
        <dbReference type="ARBA" id="ARBA00023054"/>
    </source>
</evidence>
<keyword evidence="2" id="KW-0282">Flagellum</keyword>
<dbReference type="GO" id="GO:0031514">
    <property type="term" value="C:motile cilium"/>
    <property type="evidence" value="ECO:0007669"/>
    <property type="project" value="UniProtKB-SubCell"/>
</dbReference>
<proteinExistence type="inferred from homology"/>
<organism evidence="11">
    <name type="scientific">Micromonas pusilla (strain CCMP1545)</name>
    <name type="common">Picoplanktonic green alga</name>
    <dbReference type="NCBI Taxonomy" id="564608"/>
    <lineage>
        <taxon>Eukaryota</taxon>
        <taxon>Viridiplantae</taxon>
        <taxon>Chlorophyta</taxon>
        <taxon>Mamiellophyceae</taxon>
        <taxon>Mamiellales</taxon>
        <taxon>Mamiellaceae</taxon>
        <taxon>Micromonas</taxon>
    </lineage>
</organism>
<evidence type="ECO:0000256" key="7">
    <source>
        <dbReference type="ARBA" id="ARBA00034142"/>
    </source>
</evidence>
<evidence type="ECO:0000259" key="9">
    <source>
        <dbReference type="Pfam" id="PF13868"/>
    </source>
</evidence>
<gene>
    <name evidence="10" type="ORF">MICPUCDRAFT_37894</name>
</gene>
<dbReference type="KEGG" id="mpp:MICPUCDRAFT_37894"/>
<keyword evidence="11" id="KW-1185">Reference proteome</keyword>
<comment type="subcellular location">
    <subcellularLocation>
        <location evidence="1">Cell projection</location>
        <location evidence="1">Cilium</location>
        <location evidence="1">Flagellum</location>
    </subcellularLocation>
</comment>
<evidence type="ECO:0000256" key="6">
    <source>
        <dbReference type="ARBA" id="ARBA00034116"/>
    </source>
</evidence>
<feature type="compositionally biased region" description="Polar residues" evidence="8">
    <location>
        <begin position="8"/>
        <end position="20"/>
    </location>
</feature>
<evidence type="ECO:0000313" key="10">
    <source>
        <dbReference type="EMBL" id="EEH60746.1"/>
    </source>
</evidence>
<dbReference type="Proteomes" id="UP000001876">
    <property type="component" value="Unassembled WGS sequence"/>
</dbReference>
<feature type="region of interest" description="Disordered" evidence="8">
    <location>
        <begin position="1"/>
        <end position="136"/>
    </location>
</feature>
<dbReference type="GeneID" id="9680677"/>
<protein>
    <recommendedName>
        <fullName evidence="7">Cilia- and flagella-associated protein 45</fullName>
    </recommendedName>
</protein>
<dbReference type="STRING" id="564608.C1MHH4"/>
<evidence type="ECO:0000256" key="8">
    <source>
        <dbReference type="SAM" id="MobiDB-lite"/>
    </source>
</evidence>
<dbReference type="RefSeq" id="XP_003055494.1">
    <property type="nucleotide sequence ID" value="XM_003055448.1"/>
</dbReference>
<dbReference type="Pfam" id="PF13868">
    <property type="entry name" value="TPH"/>
    <property type="match status" value="1"/>
</dbReference>
<keyword evidence="4" id="KW-0969">Cilium</keyword>
<comment type="similarity">
    <text evidence="6">Belongs to the CFAP45 family.</text>
</comment>
<reference evidence="10 11" key="1">
    <citation type="journal article" date="2009" name="Science">
        <title>Green evolution and dynamic adaptations revealed by genomes of the marine picoeukaryotes Micromonas.</title>
        <authorList>
            <person name="Worden A.Z."/>
            <person name="Lee J.H."/>
            <person name="Mock T."/>
            <person name="Rouze P."/>
            <person name="Simmons M.P."/>
            <person name="Aerts A.L."/>
            <person name="Allen A.E."/>
            <person name="Cuvelier M.L."/>
            <person name="Derelle E."/>
            <person name="Everett M.V."/>
            <person name="Foulon E."/>
            <person name="Grimwood J."/>
            <person name="Gundlach H."/>
            <person name="Henrissat B."/>
            <person name="Napoli C."/>
            <person name="McDonald S.M."/>
            <person name="Parker M.S."/>
            <person name="Rombauts S."/>
            <person name="Salamov A."/>
            <person name="Von Dassow P."/>
            <person name="Badger J.H."/>
            <person name="Coutinho P.M."/>
            <person name="Demir E."/>
            <person name="Dubchak I."/>
            <person name="Gentemann C."/>
            <person name="Eikrem W."/>
            <person name="Gready J.E."/>
            <person name="John U."/>
            <person name="Lanier W."/>
            <person name="Lindquist E.A."/>
            <person name="Lucas S."/>
            <person name="Mayer K.F."/>
            <person name="Moreau H."/>
            <person name="Not F."/>
            <person name="Otillar R."/>
            <person name="Panaud O."/>
            <person name="Pangilinan J."/>
            <person name="Paulsen I."/>
            <person name="Piegu B."/>
            <person name="Poliakov A."/>
            <person name="Robbens S."/>
            <person name="Schmutz J."/>
            <person name="Toulza E."/>
            <person name="Wyss T."/>
            <person name="Zelensky A."/>
            <person name="Zhou K."/>
            <person name="Armbrust E.V."/>
            <person name="Bhattacharya D."/>
            <person name="Goodenough U.W."/>
            <person name="Van de Peer Y."/>
            <person name="Grigoriev I.V."/>
        </authorList>
    </citation>
    <scope>NUCLEOTIDE SEQUENCE [LARGE SCALE GENOMIC DNA]</scope>
    <source>
        <strain evidence="10 11">CCMP1545</strain>
    </source>
</reference>
<dbReference type="OMA" id="WGHKPET"/>
<dbReference type="AlphaFoldDB" id="C1MHH4"/>
<evidence type="ECO:0000256" key="2">
    <source>
        <dbReference type="ARBA" id="ARBA00022846"/>
    </source>
</evidence>
<evidence type="ECO:0000313" key="11">
    <source>
        <dbReference type="Proteomes" id="UP000001876"/>
    </source>
</evidence>
<dbReference type="PANTHER" id="PTHR15504:SF0">
    <property type="entry name" value="CILIA- AND FLAGELLA-ASSOCIATED PROTEIN 45"/>
    <property type="match status" value="1"/>
</dbReference>
<evidence type="ECO:0000256" key="5">
    <source>
        <dbReference type="ARBA" id="ARBA00023273"/>
    </source>
</evidence>
<dbReference type="EMBL" id="GG663735">
    <property type="protein sequence ID" value="EEH60746.1"/>
    <property type="molecule type" value="Genomic_DNA"/>
</dbReference>
<feature type="region of interest" description="Disordered" evidence="8">
    <location>
        <begin position="324"/>
        <end position="347"/>
    </location>
</feature>
<evidence type="ECO:0000256" key="1">
    <source>
        <dbReference type="ARBA" id="ARBA00004230"/>
    </source>
</evidence>
<keyword evidence="3" id="KW-0175">Coiled coil</keyword>